<protein>
    <recommendedName>
        <fullName evidence="1">Glycosyltransferase 2-like domain-containing protein</fullName>
    </recommendedName>
</protein>
<proteinExistence type="predicted"/>
<reference evidence="3" key="1">
    <citation type="journal article" date="2019" name="Int. J. Syst. Evol. Microbiol.">
        <title>The Global Catalogue of Microorganisms (GCM) 10K type strain sequencing project: providing services to taxonomists for standard genome sequencing and annotation.</title>
        <authorList>
            <consortium name="The Broad Institute Genomics Platform"/>
            <consortium name="The Broad Institute Genome Sequencing Center for Infectious Disease"/>
            <person name="Wu L."/>
            <person name="Ma J."/>
        </authorList>
    </citation>
    <scope>NUCLEOTIDE SEQUENCE [LARGE SCALE GENOMIC DNA]</scope>
    <source>
        <strain evidence="3">JCM 15896</strain>
    </source>
</reference>
<evidence type="ECO:0000313" key="2">
    <source>
        <dbReference type="EMBL" id="GAA0856852.1"/>
    </source>
</evidence>
<dbReference type="EMBL" id="BAAAFD010000005">
    <property type="protein sequence ID" value="GAA0856852.1"/>
    <property type="molecule type" value="Genomic_DNA"/>
</dbReference>
<name>A0ABP3WYS7_9ALTE</name>
<dbReference type="PANTHER" id="PTHR43179:SF7">
    <property type="entry name" value="RHAMNOSYLTRANSFERASE WBBL"/>
    <property type="match status" value="1"/>
</dbReference>
<dbReference type="InterPro" id="IPR001173">
    <property type="entry name" value="Glyco_trans_2-like"/>
</dbReference>
<accession>A0ABP3WYS7</accession>
<dbReference type="CDD" id="cd04186">
    <property type="entry name" value="GT_2_like_c"/>
    <property type="match status" value="1"/>
</dbReference>
<dbReference type="Proteomes" id="UP001500359">
    <property type="component" value="Unassembled WGS sequence"/>
</dbReference>
<sequence>MHLKKYAMLGVKALVSLFPQQFKNWLKKSPYLTSLYSRNLQRSGLFYGFPSRKKLEALYSKNMALQNQLIDSIQSQNNLVLNVLVVVPAKATGSLARTYRSIMALNNAQCRVTVFTQVEQIETCRTQLSEYVKNDQNLRFISGMEPKIEHDFLVVYAGNELHRSLATVLDVNRTENTDIIYFDTDAISQGKRHSPEFYPDWTPDLQYSTAYLRHVFWIAKGALLKQFSFSNDNEAIATFIANADARINLKISHVPLVMSHRFTTFDFSMEKYRLALQQALSAKANVLLSQNKRHLSLRWQHQEQPLVSLVIPTKNGLSLVKACIESILEKTSYPHYEILLVDNNSDEPQSIAYFDELAKHPQITLLKYPYEFNYSAINNFAVEHAKGSVVGLVNNDIEVISADWLTDMVGHVLRENIGCVGAKLLYSDGRIQHAGVVMGYGGGAGHAHKYFPQYHPGYMNRLSATGNFSAVTAACLLVSKSDYQAVGGLEETLKVAFNDVDFCLKVTRLGRRNLYCAEAELFHHESVSRGHEDTVEKRSRFESELAYLTEKWSQVIEHDPAYNPNLTLSRENFSIKDNVKEMR</sequence>
<evidence type="ECO:0000259" key="1">
    <source>
        <dbReference type="Pfam" id="PF00535"/>
    </source>
</evidence>
<dbReference type="Pfam" id="PF00535">
    <property type="entry name" value="Glycos_transf_2"/>
    <property type="match status" value="1"/>
</dbReference>
<keyword evidence="3" id="KW-1185">Reference proteome</keyword>
<dbReference type="Gene3D" id="3.90.550.10">
    <property type="entry name" value="Spore Coat Polysaccharide Biosynthesis Protein SpsA, Chain A"/>
    <property type="match status" value="1"/>
</dbReference>
<dbReference type="InterPro" id="IPR029044">
    <property type="entry name" value="Nucleotide-diphossugar_trans"/>
</dbReference>
<dbReference type="PANTHER" id="PTHR43179">
    <property type="entry name" value="RHAMNOSYLTRANSFERASE WBBL"/>
    <property type="match status" value="1"/>
</dbReference>
<organism evidence="2 3">
    <name type="scientific">Aliiglaciecola litoralis</name>
    <dbReference type="NCBI Taxonomy" id="582857"/>
    <lineage>
        <taxon>Bacteria</taxon>
        <taxon>Pseudomonadati</taxon>
        <taxon>Pseudomonadota</taxon>
        <taxon>Gammaproteobacteria</taxon>
        <taxon>Alteromonadales</taxon>
        <taxon>Alteromonadaceae</taxon>
        <taxon>Aliiglaciecola</taxon>
    </lineage>
</organism>
<comment type="caution">
    <text evidence="2">The sequence shown here is derived from an EMBL/GenBank/DDBJ whole genome shotgun (WGS) entry which is preliminary data.</text>
</comment>
<gene>
    <name evidence="2" type="ORF">GCM10009114_20320</name>
</gene>
<dbReference type="SUPFAM" id="SSF53448">
    <property type="entry name" value="Nucleotide-diphospho-sugar transferases"/>
    <property type="match status" value="1"/>
</dbReference>
<feature type="domain" description="Glycosyltransferase 2-like" evidence="1">
    <location>
        <begin position="308"/>
        <end position="439"/>
    </location>
</feature>
<evidence type="ECO:0000313" key="3">
    <source>
        <dbReference type="Proteomes" id="UP001500359"/>
    </source>
</evidence>